<protein>
    <recommendedName>
        <fullName evidence="4">Processing of GAS1 and ALP protein 2</fullName>
    </recommendedName>
</protein>
<evidence type="ECO:0000313" key="3">
    <source>
        <dbReference type="Proteomes" id="UP000095023"/>
    </source>
</evidence>
<dbReference type="Proteomes" id="UP000095023">
    <property type="component" value="Unassembled WGS sequence"/>
</dbReference>
<evidence type="ECO:0008006" key="4">
    <source>
        <dbReference type="Google" id="ProtNLM"/>
    </source>
</evidence>
<name>A0A1E4TH59_9ASCO</name>
<dbReference type="EMBL" id="KV453842">
    <property type="protein sequence ID" value="ODV91018.1"/>
    <property type="molecule type" value="Genomic_DNA"/>
</dbReference>
<gene>
    <name evidence="2" type="ORF">CANCADRAFT_115723</name>
</gene>
<dbReference type="PANTHER" id="PTHR28199">
    <property type="entry name" value="PROCESSING OF GAS1 AND ALP PROTEIN 2"/>
    <property type="match status" value="1"/>
</dbReference>
<dbReference type="GO" id="GO:0015031">
    <property type="term" value="P:protein transport"/>
    <property type="evidence" value="ECO:0007669"/>
    <property type="project" value="TreeGrafter"/>
</dbReference>
<dbReference type="InterPro" id="IPR011431">
    <property type="entry name" value="Trafficking_Pga2"/>
</dbReference>
<dbReference type="PANTHER" id="PTHR28199:SF1">
    <property type="entry name" value="PROCESSING OF GAS1 AND ALP PROTEIN 2"/>
    <property type="match status" value="1"/>
</dbReference>
<keyword evidence="3" id="KW-1185">Reference proteome</keyword>
<feature type="region of interest" description="Disordered" evidence="1">
    <location>
        <begin position="62"/>
        <end position="87"/>
    </location>
</feature>
<organism evidence="2 3">
    <name type="scientific">Tortispora caseinolytica NRRL Y-17796</name>
    <dbReference type="NCBI Taxonomy" id="767744"/>
    <lineage>
        <taxon>Eukaryota</taxon>
        <taxon>Fungi</taxon>
        <taxon>Dikarya</taxon>
        <taxon>Ascomycota</taxon>
        <taxon>Saccharomycotina</taxon>
        <taxon>Trigonopsidomycetes</taxon>
        <taxon>Trigonopsidales</taxon>
        <taxon>Trigonopsidaceae</taxon>
        <taxon>Tortispora</taxon>
    </lineage>
</organism>
<dbReference type="AlphaFoldDB" id="A0A1E4TH59"/>
<evidence type="ECO:0000313" key="2">
    <source>
        <dbReference type="EMBL" id="ODV91018.1"/>
    </source>
</evidence>
<accession>A0A1E4TH59</accession>
<evidence type="ECO:0000256" key="1">
    <source>
        <dbReference type="SAM" id="MobiDB-lite"/>
    </source>
</evidence>
<dbReference type="Pfam" id="PF07543">
    <property type="entry name" value="PGA2"/>
    <property type="match status" value="1"/>
</dbReference>
<proteinExistence type="predicted"/>
<feature type="compositionally biased region" description="Basic and acidic residues" evidence="1">
    <location>
        <begin position="62"/>
        <end position="73"/>
    </location>
</feature>
<dbReference type="OrthoDB" id="4227028at2759"/>
<sequence>MGLEVITATFEQYSTQDWMKMLIIIGGYILLRPRIQKVFEKMADKQQRQFIDKEQKEQEERKVKAALEGKNFDSDDDDDEDEEDISWGRGARRRQKRVIKNIRKKFEDGYEAESDKEIDDLLE</sequence>
<feature type="compositionally biased region" description="Acidic residues" evidence="1">
    <location>
        <begin position="74"/>
        <end position="85"/>
    </location>
</feature>
<reference evidence="3" key="1">
    <citation type="submission" date="2016-02" db="EMBL/GenBank/DDBJ databases">
        <title>Comparative genomics of biotechnologically important yeasts.</title>
        <authorList>
            <consortium name="DOE Joint Genome Institute"/>
            <person name="Riley R."/>
            <person name="Haridas S."/>
            <person name="Wolfe K.H."/>
            <person name="Lopes M.R."/>
            <person name="Hittinger C.T."/>
            <person name="Goker M."/>
            <person name="Salamov A."/>
            <person name="Wisecaver J."/>
            <person name="Long T.M."/>
            <person name="Aerts A.L."/>
            <person name="Barry K."/>
            <person name="Choi C."/>
            <person name="Clum A."/>
            <person name="Coughlan A.Y."/>
            <person name="Deshpande S."/>
            <person name="Douglass A.P."/>
            <person name="Hanson S.J."/>
            <person name="Klenk H.-P."/>
            <person name="Labutti K."/>
            <person name="Lapidus A."/>
            <person name="Lindquist E."/>
            <person name="Lipzen A."/>
            <person name="Meier-Kolthoff J.P."/>
            <person name="Ohm R.A."/>
            <person name="Otillar R.P."/>
            <person name="Pangilinan J."/>
            <person name="Peng Y."/>
            <person name="Rokas A."/>
            <person name="Rosa C.A."/>
            <person name="Scheuner C."/>
            <person name="Sibirny A.A."/>
            <person name="Slot J.C."/>
            <person name="Stielow J.B."/>
            <person name="Sun H."/>
            <person name="Kurtzman C.P."/>
            <person name="Blackwell M."/>
            <person name="Jeffries T.W."/>
            <person name="Grigoriev I.V."/>
        </authorList>
    </citation>
    <scope>NUCLEOTIDE SEQUENCE [LARGE SCALE GENOMIC DNA]</scope>
    <source>
        <strain evidence="3">NRRL Y-17796</strain>
    </source>
</reference>